<dbReference type="InterPro" id="IPR036683">
    <property type="entry name" value="CO_DH_flav_C_dom_sf"/>
</dbReference>
<dbReference type="Gene3D" id="3.30.465.10">
    <property type="match status" value="1"/>
</dbReference>
<keyword evidence="6" id="KW-1185">Reference proteome</keyword>
<dbReference type="Pfam" id="PF03450">
    <property type="entry name" value="CO_deh_flav_C"/>
    <property type="match status" value="1"/>
</dbReference>
<dbReference type="InterPro" id="IPR016166">
    <property type="entry name" value="FAD-bd_PCMH"/>
</dbReference>
<reference evidence="5 6" key="1">
    <citation type="submission" date="2018-03" db="EMBL/GenBank/DDBJ databases">
        <title>Genomic Encyclopedia of Archaeal and Bacterial Type Strains, Phase II (KMG-II): from individual species to whole genera.</title>
        <authorList>
            <person name="Goeker M."/>
        </authorList>
    </citation>
    <scope>NUCLEOTIDE SEQUENCE [LARGE SCALE GENOMIC DNA]</scope>
    <source>
        <strain evidence="5 6">DSM 100065</strain>
    </source>
</reference>
<organism evidence="5 6">
    <name type="scientific">Antricoccus suffuscus</name>
    <dbReference type="NCBI Taxonomy" id="1629062"/>
    <lineage>
        <taxon>Bacteria</taxon>
        <taxon>Bacillati</taxon>
        <taxon>Actinomycetota</taxon>
        <taxon>Actinomycetes</taxon>
        <taxon>Geodermatophilales</taxon>
        <taxon>Antricoccaceae</taxon>
        <taxon>Antricoccus</taxon>
    </lineage>
</organism>
<dbReference type="Gene3D" id="3.30.390.50">
    <property type="entry name" value="CO dehydrogenase flavoprotein, C-terminal domain"/>
    <property type="match status" value="1"/>
</dbReference>
<name>A0A2T0ZCM1_9ACTN</name>
<dbReference type="PANTHER" id="PTHR42659">
    <property type="entry name" value="XANTHINE DEHYDROGENASE SUBUNIT C-RELATED"/>
    <property type="match status" value="1"/>
</dbReference>
<keyword evidence="3" id="KW-0560">Oxidoreductase</keyword>
<sequence length="272" mass="28610">MIPSNFEFVRAGSVDEALSALTEHGDEAKLIAGGHSLLPLMKLRLAVPGVLIDVARLTDLSYVKVDGDEVAIGATTRHFELNTSQVAKDEVPLLAHVAGLVGDPQVRHRGTIGGTVAHADSASDVPTALLALDAKLIAQGPKGKREIAIADFYLGFFETVLEPDEMLVEVRVPKLGSSVGWGYEKFVRRENDWPIVAVAAVDGKVAMANMAGTVIRASATEQALSSGASIEDAAASAAEGTSPSSDMHADADYRQHLARLLTKRALHTAASA</sequence>
<keyword evidence="2" id="KW-0274">FAD</keyword>
<evidence type="ECO:0000256" key="2">
    <source>
        <dbReference type="ARBA" id="ARBA00022827"/>
    </source>
</evidence>
<dbReference type="PANTHER" id="PTHR42659:SF2">
    <property type="entry name" value="XANTHINE DEHYDROGENASE SUBUNIT C-RELATED"/>
    <property type="match status" value="1"/>
</dbReference>
<dbReference type="FunFam" id="3.30.465.10:FF:000017">
    <property type="entry name" value="Xanthine dehydrogenase, FAD binding subunit"/>
    <property type="match status" value="1"/>
</dbReference>
<dbReference type="SUPFAM" id="SSF55447">
    <property type="entry name" value="CO dehydrogenase flavoprotein C-terminal domain-like"/>
    <property type="match status" value="1"/>
</dbReference>
<dbReference type="InterPro" id="IPR036318">
    <property type="entry name" value="FAD-bd_PCMH-like_sf"/>
</dbReference>
<dbReference type="InterPro" id="IPR016167">
    <property type="entry name" value="FAD-bd_PCMH_sub1"/>
</dbReference>
<gene>
    <name evidence="5" type="ORF">CLV47_12421</name>
</gene>
<dbReference type="PROSITE" id="PS51387">
    <property type="entry name" value="FAD_PCMH"/>
    <property type="match status" value="1"/>
</dbReference>
<evidence type="ECO:0000256" key="3">
    <source>
        <dbReference type="ARBA" id="ARBA00023002"/>
    </source>
</evidence>
<dbReference type="GO" id="GO:0016491">
    <property type="term" value="F:oxidoreductase activity"/>
    <property type="evidence" value="ECO:0007669"/>
    <property type="project" value="UniProtKB-KW"/>
</dbReference>
<dbReference type="OrthoDB" id="9793944at2"/>
<dbReference type="AlphaFoldDB" id="A0A2T0ZCM1"/>
<keyword evidence="1" id="KW-0285">Flavoprotein</keyword>
<dbReference type="InterPro" id="IPR051312">
    <property type="entry name" value="Diverse_Substr_Oxidored"/>
</dbReference>
<dbReference type="InterPro" id="IPR016169">
    <property type="entry name" value="FAD-bd_PCMH_sub2"/>
</dbReference>
<dbReference type="Proteomes" id="UP000237752">
    <property type="component" value="Unassembled WGS sequence"/>
</dbReference>
<dbReference type="Pfam" id="PF00941">
    <property type="entry name" value="FAD_binding_5"/>
    <property type="match status" value="1"/>
</dbReference>
<dbReference type="SMART" id="SM01092">
    <property type="entry name" value="CO_deh_flav_C"/>
    <property type="match status" value="1"/>
</dbReference>
<dbReference type="RefSeq" id="WP_106350859.1">
    <property type="nucleotide sequence ID" value="NZ_PVUE01000024.1"/>
</dbReference>
<proteinExistence type="predicted"/>
<dbReference type="GO" id="GO:0071949">
    <property type="term" value="F:FAD binding"/>
    <property type="evidence" value="ECO:0007669"/>
    <property type="project" value="InterPro"/>
</dbReference>
<comment type="caution">
    <text evidence="5">The sequence shown here is derived from an EMBL/GenBank/DDBJ whole genome shotgun (WGS) entry which is preliminary data.</text>
</comment>
<protein>
    <submittedName>
        <fullName evidence="5">Carbon-monoxide dehydrogenase medium subunit</fullName>
    </submittedName>
</protein>
<dbReference type="SUPFAM" id="SSF56176">
    <property type="entry name" value="FAD-binding/transporter-associated domain-like"/>
    <property type="match status" value="1"/>
</dbReference>
<feature type="domain" description="FAD-binding PCMH-type" evidence="4">
    <location>
        <begin position="1"/>
        <end position="177"/>
    </location>
</feature>
<accession>A0A2T0ZCM1</accession>
<evidence type="ECO:0000313" key="6">
    <source>
        <dbReference type="Proteomes" id="UP000237752"/>
    </source>
</evidence>
<dbReference type="InterPro" id="IPR002346">
    <property type="entry name" value="Mopterin_DH_FAD-bd"/>
</dbReference>
<evidence type="ECO:0000259" key="4">
    <source>
        <dbReference type="PROSITE" id="PS51387"/>
    </source>
</evidence>
<dbReference type="InterPro" id="IPR005107">
    <property type="entry name" value="CO_DH_flav_C"/>
</dbReference>
<dbReference type="Gene3D" id="3.30.43.10">
    <property type="entry name" value="Uridine Diphospho-n-acetylenolpyruvylglucosamine Reductase, domain 2"/>
    <property type="match status" value="1"/>
</dbReference>
<dbReference type="EMBL" id="PVUE01000024">
    <property type="protein sequence ID" value="PRZ33888.1"/>
    <property type="molecule type" value="Genomic_DNA"/>
</dbReference>
<evidence type="ECO:0000256" key="1">
    <source>
        <dbReference type="ARBA" id="ARBA00022630"/>
    </source>
</evidence>
<evidence type="ECO:0000313" key="5">
    <source>
        <dbReference type="EMBL" id="PRZ33888.1"/>
    </source>
</evidence>